<keyword evidence="7" id="KW-0653">Protein transport</keyword>
<evidence type="ECO:0000256" key="8">
    <source>
        <dbReference type="SAM" id="Phobius"/>
    </source>
</evidence>
<evidence type="ECO:0000313" key="10">
    <source>
        <dbReference type="Proteomes" id="UP000010809"/>
    </source>
</evidence>
<dbReference type="HOGENOM" id="CLU_085305_3_0_6"/>
<keyword evidence="7" id="KW-0813">Transport</keyword>
<dbReference type="GO" id="GO:0015031">
    <property type="term" value="P:protein transport"/>
    <property type="evidence" value="ECO:0007669"/>
    <property type="project" value="UniProtKB-KW"/>
</dbReference>
<evidence type="ECO:0000256" key="4">
    <source>
        <dbReference type="ARBA" id="ARBA00022692"/>
    </source>
</evidence>
<keyword evidence="3" id="KW-1003">Cell membrane</keyword>
<dbReference type="Proteomes" id="UP000010809">
    <property type="component" value="Chromosome"/>
</dbReference>
<dbReference type="STRING" id="1255043.TVNIR_3336"/>
<protein>
    <submittedName>
        <fullName evidence="9">Biopolymer transport protein ExbD/TolR</fullName>
    </submittedName>
</protein>
<keyword evidence="4 7" id="KW-0812">Transmembrane</keyword>
<dbReference type="AlphaFoldDB" id="L0E152"/>
<dbReference type="PANTHER" id="PTHR30558:SF3">
    <property type="entry name" value="BIOPOLYMER TRANSPORT PROTEIN EXBD-RELATED"/>
    <property type="match status" value="1"/>
</dbReference>
<evidence type="ECO:0000256" key="1">
    <source>
        <dbReference type="ARBA" id="ARBA00004162"/>
    </source>
</evidence>
<evidence type="ECO:0000256" key="2">
    <source>
        <dbReference type="ARBA" id="ARBA00005811"/>
    </source>
</evidence>
<feature type="transmembrane region" description="Helical" evidence="8">
    <location>
        <begin position="12"/>
        <end position="33"/>
    </location>
</feature>
<dbReference type="KEGG" id="tni:TVNIR_3336"/>
<proteinExistence type="inferred from homology"/>
<keyword evidence="6 8" id="KW-0472">Membrane</keyword>
<keyword evidence="10" id="KW-1185">Reference proteome</keyword>
<dbReference type="InterPro" id="IPR003400">
    <property type="entry name" value="ExbD"/>
</dbReference>
<reference evidence="9" key="1">
    <citation type="submission" date="2015-12" db="EMBL/GenBank/DDBJ databases">
        <authorList>
            <person name="Tikhonova T.V."/>
            <person name="Pavlov A.R."/>
            <person name="Beletsky A.V."/>
            <person name="Mardanov A.V."/>
            <person name="Sorokin D.Y."/>
            <person name="Ravin N.V."/>
            <person name="Popov V.O."/>
        </authorList>
    </citation>
    <scope>NUCLEOTIDE SEQUENCE</scope>
    <source>
        <strain evidence="9">DSM 14787</strain>
    </source>
</reference>
<organism evidence="9 10">
    <name type="scientific">Thioalkalivibrio nitratireducens (strain DSM 14787 / UNIQEM 213 / ALEN2)</name>
    <dbReference type="NCBI Taxonomy" id="1255043"/>
    <lineage>
        <taxon>Bacteria</taxon>
        <taxon>Pseudomonadati</taxon>
        <taxon>Pseudomonadota</taxon>
        <taxon>Gammaproteobacteria</taxon>
        <taxon>Chromatiales</taxon>
        <taxon>Ectothiorhodospiraceae</taxon>
        <taxon>Thioalkalivibrio</taxon>
    </lineage>
</organism>
<keyword evidence="5 8" id="KW-1133">Transmembrane helix</keyword>
<evidence type="ECO:0000313" key="9">
    <source>
        <dbReference type="EMBL" id="AGA34972.1"/>
    </source>
</evidence>
<evidence type="ECO:0000256" key="3">
    <source>
        <dbReference type="ARBA" id="ARBA00022475"/>
    </source>
</evidence>
<sequence>MPALQVRRTRRRGLISLTPLIDVVFILLVFFMLASSFTDWRAIGLTAPTTGAAGGSVEGALLVEIRPDGLRFAGEFLPLDTVAERVGTRVARAPETTVLVRPTPGVDLQRTVTVLDRLVAVGTVNVSVIRDPAR</sequence>
<dbReference type="RefSeq" id="WP_015260071.1">
    <property type="nucleotide sequence ID" value="NC_019902.2"/>
</dbReference>
<dbReference type="GO" id="GO:0005886">
    <property type="term" value="C:plasma membrane"/>
    <property type="evidence" value="ECO:0007669"/>
    <property type="project" value="UniProtKB-SubCell"/>
</dbReference>
<evidence type="ECO:0000256" key="7">
    <source>
        <dbReference type="RuleBase" id="RU003879"/>
    </source>
</evidence>
<name>L0E152_THIND</name>
<comment type="similarity">
    <text evidence="2 7">Belongs to the ExbD/TolR family.</text>
</comment>
<gene>
    <name evidence="9" type="ordered locus">TVNIR_3336</name>
</gene>
<dbReference type="Pfam" id="PF02472">
    <property type="entry name" value="ExbD"/>
    <property type="match status" value="1"/>
</dbReference>
<evidence type="ECO:0000256" key="6">
    <source>
        <dbReference type="ARBA" id="ARBA00023136"/>
    </source>
</evidence>
<accession>L0E152</accession>
<dbReference type="EMBL" id="CP003989">
    <property type="protein sequence ID" value="AGA34972.1"/>
    <property type="molecule type" value="Genomic_DNA"/>
</dbReference>
<dbReference type="GO" id="GO:0022857">
    <property type="term" value="F:transmembrane transporter activity"/>
    <property type="evidence" value="ECO:0007669"/>
    <property type="project" value="InterPro"/>
</dbReference>
<dbReference type="PANTHER" id="PTHR30558">
    <property type="entry name" value="EXBD MEMBRANE COMPONENT OF PMF-DRIVEN MACROMOLECULE IMPORT SYSTEM"/>
    <property type="match status" value="1"/>
</dbReference>
<dbReference type="PATRIC" id="fig|1255043.3.peg.3366"/>
<comment type="subcellular location">
    <subcellularLocation>
        <location evidence="1">Cell membrane</location>
        <topology evidence="1">Single-pass membrane protein</topology>
    </subcellularLocation>
    <subcellularLocation>
        <location evidence="7">Cell membrane</location>
        <topology evidence="7">Single-pass type II membrane protein</topology>
    </subcellularLocation>
</comment>
<dbReference type="eggNOG" id="COG0848">
    <property type="taxonomic scope" value="Bacteria"/>
</dbReference>
<evidence type="ECO:0000256" key="5">
    <source>
        <dbReference type="ARBA" id="ARBA00022989"/>
    </source>
</evidence>